<dbReference type="OrthoDB" id="415825at2759"/>
<dbReference type="PANTHER" id="PTHR37540:SF5">
    <property type="entry name" value="TRANSCRIPTION FACTOR DOMAIN-CONTAINING PROTEIN"/>
    <property type="match status" value="1"/>
</dbReference>
<evidence type="ECO:0000256" key="1">
    <source>
        <dbReference type="SAM" id="MobiDB-lite"/>
    </source>
</evidence>
<feature type="region of interest" description="Disordered" evidence="1">
    <location>
        <begin position="1"/>
        <end position="138"/>
    </location>
</feature>
<proteinExistence type="predicted"/>
<organism evidence="2 3">
    <name type="scientific">Didymella heteroderae</name>
    <dbReference type="NCBI Taxonomy" id="1769908"/>
    <lineage>
        <taxon>Eukaryota</taxon>
        <taxon>Fungi</taxon>
        <taxon>Dikarya</taxon>
        <taxon>Ascomycota</taxon>
        <taxon>Pezizomycotina</taxon>
        <taxon>Dothideomycetes</taxon>
        <taxon>Pleosporomycetidae</taxon>
        <taxon>Pleosporales</taxon>
        <taxon>Pleosporineae</taxon>
        <taxon>Didymellaceae</taxon>
        <taxon>Didymella</taxon>
    </lineage>
</organism>
<dbReference type="Proteomes" id="UP000758155">
    <property type="component" value="Unassembled WGS sequence"/>
</dbReference>
<feature type="compositionally biased region" description="Polar residues" evidence="1">
    <location>
        <begin position="126"/>
        <end position="138"/>
    </location>
</feature>
<evidence type="ECO:0000313" key="2">
    <source>
        <dbReference type="EMBL" id="KAF3034901.1"/>
    </source>
</evidence>
<name>A0A9P4WKH5_9PLEO</name>
<evidence type="ECO:0008006" key="4">
    <source>
        <dbReference type="Google" id="ProtNLM"/>
    </source>
</evidence>
<gene>
    <name evidence="2" type="ORF">E8E12_005031</name>
</gene>
<reference evidence="2" key="1">
    <citation type="submission" date="2019-04" db="EMBL/GenBank/DDBJ databases">
        <title>Sequencing of skin fungus with MAO and IRED activity.</title>
        <authorList>
            <person name="Marsaioli A.J."/>
            <person name="Bonatto J.M.C."/>
            <person name="Reis Junior O."/>
        </authorList>
    </citation>
    <scope>NUCLEOTIDE SEQUENCE</scope>
    <source>
        <strain evidence="2">28M1</strain>
    </source>
</reference>
<keyword evidence="3" id="KW-1185">Reference proteome</keyword>
<protein>
    <recommendedName>
        <fullName evidence="4">Tachykinin family protein</fullName>
    </recommendedName>
</protein>
<accession>A0A9P4WKH5</accession>
<evidence type="ECO:0000313" key="3">
    <source>
        <dbReference type="Proteomes" id="UP000758155"/>
    </source>
</evidence>
<dbReference type="PANTHER" id="PTHR37540">
    <property type="entry name" value="TRANSCRIPTION FACTOR (ACR-2), PUTATIVE-RELATED-RELATED"/>
    <property type="match status" value="1"/>
</dbReference>
<feature type="compositionally biased region" description="Basic and acidic residues" evidence="1">
    <location>
        <begin position="92"/>
        <end position="105"/>
    </location>
</feature>
<sequence length="605" mass="66757">MAAAGSCTAAEGSPASSDATNQSKEKLKRRRVKREGPPQLQFLIATDPSQFKDEDAKRSVRSQAMIHWRHEEDKKKRKGSRKDLTESAPAPPERESIPTRTKREVSTQSRTESPVRGGAQRRTLRAQPSSLISDSDVSPLTNAGSSTWQLTASGTAGYFPRYQNKIRAVAEREVTGYEASERHEERQLRSLVVGLASFYNVGGTQDPFDVLPQFRNPRLDALYLSRNCMRAFASDATMKKWLPLMLSHPHIILSATVLASTWLDMGSKVSGDSTTTAMVKTETIGMIKERFANRDTQFDDATLIVILHLFAGEMWTCNEQALRVHERGVAAFISRRGGLSAFVHNRALAEVALACCYHCDIFCEAEVLQAFRENLPSDSAPVSAEAALPESPLYCPRNAFLTIIDDARCSMPTLDILSDMRDLTNIFVAHNTKLNQVHDIDAVDIERLSPPDEASEATIHAIRARLAQSPSAYTQGISVSGDWVYEACRIAATIYTGAIATGVPFSVAADPDHVNLLEPSTSHWNSDEQLTKPHLSEVLYETLKRADTSNLWKNMSGVLYWVSAVGAAAARIPCTMDMAQQDRFAPGAYSDSDAVLRKQDDVDFD</sequence>
<dbReference type="AlphaFoldDB" id="A0A9P4WKH5"/>
<dbReference type="EMBL" id="SWKV01000063">
    <property type="protein sequence ID" value="KAF3034901.1"/>
    <property type="molecule type" value="Genomic_DNA"/>
</dbReference>
<comment type="caution">
    <text evidence="2">The sequence shown here is derived from an EMBL/GenBank/DDBJ whole genome shotgun (WGS) entry which is preliminary data.</text>
</comment>